<dbReference type="Proteomes" id="UP001341840">
    <property type="component" value="Unassembled WGS sequence"/>
</dbReference>
<dbReference type="PANTHER" id="PTHR43349">
    <property type="entry name" value="PINORESINOL REDUCTASE-RELATED"/>
    <property type="match status" value="1"/>
</dbReference>
<sequence>MGKSKVKVLVVGGTGYIGRRIVRASLAEGHETYVLQRAELALQIEKLQMLLSFKREGAHLIEASFSDHQSLVDAVKKVDVVISAISGVHIRSHSIGLQLNLIKAIKEAGNVKRFLPSEFGLDPARMGDALEPGRVTFEDKMAVRKAIEEANISFTYISANLFAGYFAGSLSQMGSFVPPREKVHIFGDGTLKAVFVDEEDVATYTIKSIDDPRTLNKTLYLRPPDNILSQSELIAIWESLIGKQLHKTYISPESFLETLKGLDYKLQVGIGHFYHIFYEGCLTNFDIGPNGQEASILYPQVNYTRMDHYLRIYV</sequence>
<proteinExistence type="predicted"/>
<dbReference type="Gene3D" id="3.90.25.10">
    <property type="entry name" value="UDP-galactose 4-epimerase, domain 1"/>
    <property type="match status" value="1"/>
</dbReference>
<dbReference type="SUPFAM" id="SSF51735">
    <property type="entry name" value="NAD(P)-binding Rossmann-fold domains"/>
    <property type="match status" value="1"/>
</dbReference>
<dbReference type="InterPro" id="IPR045312">
    <property type="entry name" value="PCBER-like"/>
</dbReference>
<keyword evidence="1" id="KW-0521">NADP</keyword>
<dbReference type="InterPro" id="IPR050608">
    <property type="entry name" value="NmrA-type/Isoflavone_red_sf"/>
</dbReference>
<evidence type="ECO:0000259" key="3">
    <source>
        <dbReference type="Pfam" id="PF05368"/>
    </source>
</evidence>
<comment type="caution">
    <text evidence="4">The sequence shown here is derived from an EMBL/GenBank/DDBJ whole genome shotgun (WGS) entry which is preliminary data.</text>
</comment>
<evidence type="ECO:0000313" key="4">
    <source>
        <dbReference type="EMBL" id="MED6206238.1"/>
    </source>
</evidence>
<protein>
    <recommendedName>
        <fullName evidence="3">NmrA-like domain-containing protein</fullName>
    </recommendedName>
</protein>
<dbReference type="EMBL" id="JASCZI010241745">
    <property type="protein sequence ID" value="MED6206238.1"/>
    <property type="molecule type" value="Genomic_DNA"/>
</dbReference>
<feature type="domain" description="NmrA-like" evidence="3">
    <location>
        <begin position="5"/>
        <end position="310"/>
    </location>
</feature>
<organism evidence="4 5">
    <name type="scientific">Stylosanthes scabra</name>
    <dbReference type="NCBI Taxonomy" id="79078"/>
    <lineage>
        <taxon>Eukaryota</taxon>
        <taxon>Viridiplantae</taxon>
        <taxon>Streptophyta</taxon>
        <taxon>Embryophyta</taxon>
        <taxon>Tracheophyta</taxon>
        <taxon>Spermatophyta</taxon>
        <taxon>Magnoliopsida</taxon>
        <taxon>eudicotyledons</taxon>
        <taxon>Gunneridae</taxon>
        <taxon>Pentapetalae</taxon>
        <taxon>rosids</taxon>
        <taxon>fabids</taxon>
        <taxon>Fabales</taxon>
        <taxon>Fabaceae</taxon>
        <taxon>Papilionoideae</taxon>
        <taxon>50 kb inversion clade</taxon>
        <taxon>dalbergioids sensu lato</taxon>
        <taxon>Dalbergieae</taxon>
        <taxon>Pterocarpus clade</taxon>
        <taxon>Stylosanthes</taxon>
    </lineage>
</organism>
<reference evidence="4 5" key="1">
    <citation type="journal article" date="2023" name="Plants (Basel)">
        <title>Bridging the Gap: Combining Genomics and Transcriptomics Approaches to Understand Stylosanthes scabra, an Orphan Legume from the Brazilian Caatinga.</title>
        <authorList>
            <person name="Ferreira-Neto J.R.C."/>
            <person name="da Silva M.D."/>
            <person name="Binneck E."/>
            <person name="de Melo N.F."/>
            <person name="da Silva R.H."/>
            <person name="de Melo A.L.T.M."/>
            <person name="Pandolfi V."/>
            <person name="Bustamante F.O."/>
            <person name="Brasileiro-Vidal A.C."/>
            <person name="Benko-Iseppon A.M."/>
        </authorList>
    </citation>
    <scope>NUCLEOTIDE SEQUENCE [LARGE SCALE GENOMIC DNA]</scope>
    <source>
        <tissue evidence="4">Leaves</tissue>
    </source>
</reference>
<dbReference type="CDD" id="cd05259">
    <property type="entry name" value="PCBER_SDR_a"/>
    <property type="match status" value="1"/>
</dbReference>
<keyword evidence="5" id="KW-1185">Reference proteome</keyword>
<gene>
    <name evidence="4" type="ORF">PIB30_024830</name>
</gene>
<dbReference type="InterPro" id="IPR008030">
    <property type="entry name" value="NmrA-like"/>
</dbReference>
<keyword evidence="2" id="KW-0560">Oxidoreductase</keyword>
<dbReference type="Gene3D" id="3.40.50.720">
    <property type="entry name" value="NAD(P)-binding Rossmann-like Domain"/>
    <property type="match status" value="1"/>
</dbReference>
<evidence type="ECO:0000256" key="2">
    <source>
        <dbReference type="ARBA" id="ARBA00023002"/>
    </source>
</evidence>
<accession>A0ABU6YBT3</accession>
<evidence type="ECO:0000256" key="1">
    <source>
        <dbReference type="ARBA" id="ARBA00022857"/>
    </source>
</evidence>
<name>A0ABU6YBT3_9FABA</name>
<dbReference type="InterPro" id="IPR036291">
    <property type="entry name" value="NAD(P)-bd_dom_sf"/>
</dbReference>
<dbReference type="Pfam" id="PF05368">
    <property type="entry name" value="NmrA"/>
    <property type="match status" value="1"/>
</dbReference>
<dbReference type="PANTHER" id="PTHR43349:SF45">
    <property type="entry name" value="PINORESINOL-LARICIRESINOL REDUCTASE-LIKE PROTEIN"/>
    <property type="match status" value="1"/>
</dbReference>
<evidence type="ECO:0000313" key="5">
    <source>
        <dbReference type="Proteomes" id="UP001341840"/>
    </source>
</evidence>